<evidence type="ECO:0000256" key="1">
    <source>
        <dbReference type="SAM" id="MobiDB-lite"/>
    </source>
</evidence>
<organism evidence="2">
    <name type="scientific">bioreactor metagenome</name>
    <dbReference type="NCBI Taxonomy" id="1076179"/>
    <lineage>
        <taxon>unclassified sequences</taxon>
        <taxon>metagenomes</taxon>
        <taxon>ecological metagenomes</taxon>
    </lineage>
</organism>
<reference evidence="2" key="1">
    <citation type="submission" date="2019-08" db="EMBL/GenBank/DDBJ databases">
        <authorList>
            <person name="Kucharzyk K."/>
            <person name="Murdoch R.W."/>
            <person name="Higgins S."/>
            <person name="Loffler F."/>
        </authorList>
    </citation>
    <scope>NUCLEOTIDE SEQUENCE</scope>
</reference>
<accession>A0A645CH14</accession>
<gene>
    <name evidence="2" type="ORF">SDC9_123220</name>
</gene>
<feature type="compositionally biased region" description="Basic and acidic residues" evidence="1">
    <location>
        <begin position="248"/>
        <end position="260"/>
    </location>
</feature>
<sequence>MQQQADRQHQSGQEAAAGFVVAAQEQIERHQRGERQQQAHQHGRYHQIAHGRVLGVAWVQQVGLQVRRKPALLLGQIHGLGGRAEAAQQCIDGERDDAQHNDLAKGVEAAEVDQHHVDHVGAAAFGQGALQEEGGSAFGERAAHHGVGQPGHTTASAHGDHEVTRAACAGAHRGVVGQRDGLITLGQPAQTQQNQDGGDDLHHQLRECQIRRREPQEGEHRGQARAAHQRQRGQAVVLGLPCGRQRTGRADRPEHDEGGRQRQGAAIAKLDAARHQGNHGCDHAG</sequence>
<name>A0A645CH14_9ZZZZ</name>
<comment type="caution">
    <text evidence="2">The sequence shown here is derived from an EMBL/GenBank/DDBJ whole genome shotgun (WGS) entry which is preliminary data.</text>
</comment>
<protein>
    <submittedName>
        <fullName evidence="2">Uncharacterized protein</fullName>
    </submittedName>
</protein>
<feature type="region of interest" description="Disordered" evidence="1">
    <location>
        <begin position="211"/>
        <end position="265"/>
    </location>
</feature>
<proteinExistence type="predicted"/>
<evidence type="ECO:0000313" key="2">
    <source>
        <dbReference type="EMBL" id="MPM76223.1"/>
    </source>
</evidence>
<dbReference type="AlphaFoldDB" id="A0A645CH14"/>
<feature type="compositionally biased region" description="Basic and acidic residues" evidence="1">
    <location>
        <begin position="211"/>
        <end position="222"/>
    </location>
</feature>
<dbReference type="EMBL" id="VSSQ01027140">
    <property type="protein sequence ID" value="MPM76223.1"/>
    <property type="molecule type" value="Genomic_DNA"/>
</dbReference>